<dbReference type="InterPro" id="IPR037185">
    <property type="entry name" value="EmrE-like"/>
</dbReference>
<evidence type="ECO:0000259" key="9">
    <source>
        <dbReference type="Pfam" id="PF00892"/>
    </source>
</evidence>
<organism evidence="10 11">
    <name type="scientific">Diaphorobacter limosus</name>
    <dbReference type="NCBI Taxonomy" id="3036128"/>
    <lineage>
        <taxon>Bacteria</taxon>
        <taxon>Pseudomonadati</taxon>
        <taxon>Pseudomonadota</taxon>
        <taxon>Betaproteobacteria</taxon>
        <taxon>Burkholderiales</taxon>
        <taxon>Comamonadaceae</taxon>
        <taxon>Diaphorobacter</taxon>
    </lineage>
</organism>
<dbReference type="RefSeq" id="WP_317703517.1">
    <property type="nucleotide sequence ID" value="NZ_CP136921.1"/>
</dbReference>
<feature type="transmembrane region" description="Helical" evidence="8">
    <location>
        <begin position="5"/>
        <end position="22"/>
    </location>
</feature>
<feature type="transmembrane region" description="Helical" evidence="8">
    <location>
        <begin position="67"/>
        <end position="87"/>
    </location>
</feature>
<proteinExistence type="inferred from homology"/>
<keyword evidence="5 8" id="KW-0812">Transmembrane</keyword>
<protein>
    <submittedName>
        <fullName evidence="10">EamA family transporter RarD</fullName>
    </submittedName>
</protein>
<evidence type="ECO:0000256" key="4">
    <source>
        <dbReference type="ARBA" id="ARBA00022475"/>
    </source>
</evidence>
<feature type="transmembrane region" description="Helical" evidence="8">
    <location>
        <begin position="174"/>
        <end position="191"/>
    </location>
</feature>
<evidence type="ECO:0000256" key="3">
    <source>
        <dbReference type="ARBA" id="ARBA00022448"/>
    </source>
</evidence>
<keyword evidence="11" id="KW-1185">Reference proteome</keyword>
<feature type="transmembrane region" description="Helical" evidence="8">
    <location>
        <begin position="146"/>
        <end position="162"/>
    </location>
</feature>
<dbReference type="NCBIfam" id="TIGR00688">
    <property type="entry name" value="rarD"/>
    <property type="match status" value="1"/>
</dbReference>
<dbReference type="EMBL" id="CP136921">
    <property type="protein sequence ID" value="WOO34191.1"/>
    <property type="molecule type" value="Genomic_DNA"/>
</dbReference>
<evidence type="ECO:0000256" key="8">
    <source>
        <dbReference type="SAM" id="Phobius"/>
    </source>
</evidence>
<name>A0ABZ0J8Y8_9BURK</name>
<feature type="transmembrane region" description="Helical" evidence="8">
    <location>
        <begin position="263"/>
        <end position="285"/>
    </location>
</feature>
<evidence type="ECO:0000256" key="2">
    <source>
        <dbReference type="ARBA" id="ARBA00007362"/>
    </source>
</evidence>
<dbReference type="PANTHER" id="PTHR22911:SF137">
    <property type="entry name" value="SOLUTE CARRIER FAMILY 35 MEMBER G2-RELATED"/>
    <property type="match status" value="1"/>
</dbReference>
<sequence>MHRGIVYASLAYVVWGLFPLYFQLLTAVSPVEIIAHRTLWSLLFLLGLLVVRRQLAWVRQVVRQPRVLRVFALSALLLAGNWLVYVWAVTNGQVLESSLGYFMLPLVSVALGTVFLHERPRPGQWLAVGIAAAGVAWLTWQTGRLPWAALALALSFGFYGLLRKTATLGALEGLSLETALLVPLALAYLAWTGQGGQAAWTHAGPGLLASLLAVGPITAVPLLLFAAGARRIPLATLGLLQYISPMLQFLLGVWLLGETASPARLVGFGLIWAALLCYSVEGLWWQRMAKATY</sequence>
<feature type="transmembrane region" description="Helical" evidence="8">
    <location>
        <begin position="99"/>
        <end position="116"/>
    </location>
</feature>
<comment type="similarity">
    <text evidence="2">Belongs to the EamA transporter family.</text>
</comment>
<keyword evidence="6 8" id="KW-1133">Transmembrane helix</keyword>
<reference evidence="10 11" key="1">
    <citation type="submission" date="2023-03" db="EMBL/GenBank/DDBJ databases">
        <title>Diaphorobacter basophil sp. nov., isolated from a sewage-treatment plant.</title>
        <authorList>
            <person name="Yang K."/>
        </authorList>
    </citation>
    <scope>NUCLEOTIDE SEQUENCE [LARGE SCALE GENOMIC DNA]</scope>
    <source>
        <strain evidence="10 11">Y-1</strain>
    </source>
</reference>
<evidence type="ECO:0000313" key="11">
    <source>
        <dbReference type="Proteomes" id="UP001303211"/>
    </source>
</evidence>
<dbReference type="PANTHER" id="PTHR22911">
    <property type="entry name" value="ACYL-MALONYL CONDENSING ENZYME-RELATED"/>
    <property type="match status" value="1"/>
</dbReference>
<dbReference type="InterPro" id="IPR004626">
    <property type="entry name" value="RarD"/>
</dbReference>
<evidence type="ECO:0000256" key="7">
    <source>
        <dbReference type="ARBA" id="ARBA00023136"/>
    </source>
</evidence>
<keyword evidence="7 8" id="KW-0472">Membrane</keyword>
<evidence type="ECO:0000313" key="10">
    <source>
        <dbReference type="EMBL" id="WOO34191.1"/>
    </source>
</evidence>
<feature type="domain" description="EamA" evidence="9">
    <location>
        <begin position="3"/>
        <end position="139"/>
    </location>
</feature>
<accession>A0ABZ0J8Y8</accession>
<gene>
    <name evidence="10" type="primary">rarD</name>
    <name evidence="10" type="ORF">P4826_09090</name>
</gene>
<feature type="transmembrane region" description="Helical" evidence="8">
    <location>
        <begin position="239"/>
        <end position="257"/>
    </location>
</feature>
<evidence type="ECO:0000256" key="5">
    <source>
        <dbReference type="ARBA" id="ARBA00022692"/>
    </source>
</evidence>
<comment type="subcellular location">
    <subcellularLocation>
        <location evidence="1">Cell membrane</location>
        <topology evidence="1">Multi-pass membrane protein</topology>
    </subcellularLocation>
</comment>
<feature type="transmembrane region" description="Helical" evidence="8">
    <location>
        <begin position="203"/>
        <end position="227"/>
    </location>
</feature>
<evidence type="ECO:0000256" key="6">
    <source>
        <dbReference type="ARBA" id="ARBA00022989"/>
    </source>
</evidence>
<dbReference type="Proteomes" id="UP001303211">
    <property type="component" value="Chromosome"/>
</dbReference>
<dbReference type="InterPro" id="IPR000620">
    <property type="entry name" value="EamA_dom"/>
</dbReference>
<dbReference type="Pfam" id="PF00892">
    <property type="entry name" value="EamA"/>
    <property type="match status" value="1"/>
</dbReference>
<feature type="transmembrane region" description="Helical" evidence="8">
    <location>
        <begin position="123"/>
        <end position="140"/>
    </location>
</feature>
<keyword evidence="4" id="KW-1003">Cell membrane</keyword>
<feature type="transmembrane region" description="Helical" evidence="8">
    <location>
        <begin position="34"/>
        <end position="55"/>
    </location>
</feature>
<evidence type="ECO:0000256" key="1">
    <source>
        <dbReference type="ARBA" id="ARBA00004651"/>
    </source>
</evidence>
<dbReference type="SUPFAM" id="SSF103481">
    <property type="entry name" value="Multidrug resistance efflux transporter EmrE"/>
    <property type="match status" value="2"/>
</dbReference>
<keyword evidence="3" id="KW-0813">Transport</keyword>